<comment type="caution">
    <text evidence="1">The sequence shown here is derived from an EMBL/GenBank/DDBJ whole genome shotgun (WGS) entry which is preliminary data.</text>
</comment>
<organism evidence="1 2">
    <name type="scientific">Candidatus Sungbacteria bacterium RIFCSPLOWO2_01_FULL_59_16</name>
    <dbReference type="NCBI Taxonomy" id="1802280"/>
    <lineage>
        <taxon>Bacteria</taxon>
        <taxon>Candidatus Sungiibacteriota</taxon>
    </lineage>
</organism>
<protein>
    <submittedName>
        <fullName evidence="1">Uncharacterized protein</fullName>
    </submittedName>
</protein>
<dbReference type="EMBL" id="MHQS01000006">
    <property type="protein sequence ID" value="OHA09082.1"/>
    <property type="molecule type" value="Genomic_DNA"/>
</dbReference>
<gene>
    <name evidence="1" type="ORF">A3B37_00880</name>
</gene>
<accession>A0A1G2LE51</accession>
<proteinExistence type="predicted"/>
<evidence type="ECO:0000313" key="1">
    <source>
        <dbReference type="EMBL" id="OHA09082.1"/>
    </source>
</evidence>
<dbReference type="STRING" id="1802280.A3B37_00880"/>
<dbReference type="AlphaFoldDB" id="A0A1G2LE51"/>
<name>A0A1G2LE51_9BACT</name>
<sequence length="101" mass="10978">MLPVEVSVDEGGRVSKFDVIISWGALPPESQARSTMLLNLLAAKGYSFPRVLGIGVIIGEPQPVVIMPRGIHPPLPLIREWARTPFAPMDFSRASQTTQAV</sequence>
<reference evidence="1 2" key="1">
    <citation type="journal article" date="2016" name="Nat. Commun.">
        <title>Thousands of microbial genomes shed light on interconnected biogeochemical processes in an aquifer system.</title>
        <authorList>
            <person name="Anantharaman K."/>
            <person name="Brown C.T."/>
            <person name="Hug L.A."/>
            <person name="Sharon I."/>
            <person name="Castelle C.J."/>
            <person name="Probst A.J."/>
            <person name="Thomas B.C."/>
            <person name="Singh A."/>
            <person name="Wilkins M.J."/>
            <person name="Karaoz U."/>
            <person name="Brodie E.L."/>
            <person name="Williams K.H."/>
            <person name="Hubbard S.S."/>
            <person name="Banfield J.F."/>
        </authorList>
    </citation>
    <scope>NUCLEOTIDE SEQUENCE [LARGE SCALE GENOMIC DNA]</scope>
</reference>
<evidence type="ECO:0000313" key="2">
    <source>
        <dbReference type="Proteomes" id="UP000176705"/>
    </source>
</evidence>
<dbReference type="Proteomes" id="UP000176705">
    <property type="component" value="Unassembled WGS sequence"/>
</dbReference>